<gene>
    <name evidence="2" type="ORF">LR48_Vigan312s001600</name>
</gene>
<dbReference type="EMBL" id="KQ258339">
    <property type="protein sequence ID" value="KOM26755.1"/>
    <property type="molecule type" value="Genomic_DNA"/>
</dbReference>
<name>A0A0L9T821_PHAAN</name>
<feature type="region of interest" description="Disordered" evidence="1">
    <location>
        <begin position="193"/>
        <end position="212"/>
    </location>
</feature>
<dbReference type="Gramene" id="KOM26755">
    <property type="protein sequence ID" value="KOM26755"/>
    <property type="gene ID" value="LR48_Vigan312s001600"/>
</dbReference>
<protein>
    <submittedName>
        <fullName evidence="2">Uncharacterized protein</fullName>
    </submittedName>
</protein>
<proteinExistence type="predicted"/>
<evidence type="ECO:0000313" key="2">
    <source>
        <dbReference type="EMBL" id="KOM26755.1"/>
    </source>
</evidence>
<dbReference type="Proteomes" id="UP000053144">
    <property type="component" value="Unassembled WGS sequence"/>
</dbReference>
<feature type="region of interest" description="Disordered" evidence="1">
    <location>
        <begin position="108"/>
        <end position="141"/>
    </location>
</feature>
<evidence type="ECO:0000256" key="1">
    <source>
        <dbReference type="SAM" id="MobiDB-lite"/>
    </source>
</evidence>
<evidence type="ECO:0000313" key="3">
    <source>
        <dbReference type="Proteomes" id="UP000053144"/>
    </source>
</evidence>
<sequence length="212" mass="23824">MNIIFSTETLAVAPLPPSPPCRHHPFSSDHHRLSRTAVNTTCLTAIKTQLVIIIAQPFFFLASSSHLAATHCRFFVSPFQPKTHKSIQCGSTKSPIATTSFPRTNVIRHREREPERDLLPRPLSSSSLPNRNEPLAATTKAPLSVKLPAAERRPPCASRRVNFKKLARIKPKKPERSRNRISHRFPFRGTTTWASPFPNLKPNLGERGNSTW</sequence>
<accession>A0A0L9T821</accession>
<dbReference type="AlphaFoldDB" id="A0A0L9T821"/>
<feature type="compositionally biased region" description="Low complexity" evidence="1">
    <location>
        <begin position="120"/>
        <end position="135"/>
    </location>
</feature>
<feature type="compositionally biased region" description="Basic and acidic residues" evidence="1">
    <location>
        <begin position="108"/>
        <end position="119"/>
    </location>
</feature>
<organism evidence="2 3">
    <name type="scientific">Phaseolus angularis</name>
    <name type="common">Azuki bean</name>
    <name type="synonym">Vigna angularis</name>
    <dbReference type="NCBI Taxonomy" id="3914"/>
    <lineage>
        <taxon>Eukaryota</taxon>
        <taxon>Viridiplantae</taxon>
        <taxon>Streptophyta</taxon>
        <taxon>Embryophyta</taxon>
        <taxon>Tracheophyta</taxon>
        <taxon>Spermatophyta</taxon>
        <taxon>Magnoliopsida</taxon>
        <taxon>eudicotyledons</taxon>
        <taxon>Gunneridae</taxon>
        <taxon>Pentapetalae</taxon>
        <taxon>rosids</taxon>
        <taxon>fabids</taxon>
        <taxon>Fabales</taxon>
        <taxon>Fabaceae</taxon>
        <taxon>Papilionoideae</taxon>
        <taxon>50 kb inversion clade</taxon>
        <taxon>NPAAA clade</taxon>
        <taxon>indigoferoid/millettioid clade</taxon>
        <taxon>Phaseoleae</taxon>
        <taxon>Vigna</taxon>
    </lineage>
</organism>
<reference evidence="3" key="1">
    <citation type="journal article" date="2015" name="Proc. Natl. Acad. Sci. U.S.A.">
        <title>Genome sequencing of adzuki bean (Vigna angularis) provides insight into high starch and low fat accumulation and domestication.</title>
        <authorList>
            <person name="Yang K."/>
            <person name="Tian Z."/>
            <person name="Chen C."/>
            <person name="Luo L."/>
            <person name="Zhao B."/>
            <person name="Wang Z."/>
            <person name="Yu L."/>
            <person name="Li Y."/>
            <person name="Sun Y."/>
            <person name="Li W."/>
            <person name="Chen Y."/>
            <person name="Li Y."/>
            <person name="Zhang Y."/>
            <person name="Ai D."/>
            <person name="Zhao J."/>
            <person name="Shang C."/>
            <person name="Ma Y."/>
            <person name="Wu B."/>
            <person name="Wang M."/>
            <person name="Gao L."/>
            <person name="Sun D."/>
            <person name="Zhang P."/>
            <person name="Guo F."/>
            <person name="Wang W."/>
            <person name="Li Y."/>
            <person name="Wang J."/>
            <person name="Varshney R.K."/>
            <person name="Wang J."/>
            <person name="Ling H.Q."/>
            <person name="Wan P."/>
        </authorList>
    </citation>
    <scope>NUCLEOTIDE SEQUENCE</scope>
    <source>
        <strain evidence="3">cv. Jingnong 6</strain>
    </source>
</reference>